<dbReference type="AlphaFoldDB" id="A0AAU9K7I8"/>
<dbReference type="InterPro" id="IPR038717">
    <property type="entry name" value="Tc1-like_DDE_dom"/>
</dbReference>
<sequence length="173" mass="20805">MIRYNKIEKNTYKHFMLCLFEKLKEIDPENYKKRFFVLMDNAGAHKHKIVKDFLESQEVIVLCNAPTTPQLQPIEFVFSMFKRNLKKLKLEDEEELLWAIYNSFKKITPRQLHNTYLHTMRAYESGLTYSNFQHNRNPYVTDGRIRRSGKLLSRMINFEKLFGKKDKGEDFNL</sequence>
<reference evidence="2" key="1">
    <citation type="submission" date="2021-09" db="EMBL/GenBank/DDBJ databases">
        <authorList>
            <consortium name="AG Swart"/>
            <person name="Singh M."/>
            <person name="Singh A."/>
            <person name="Seah K."/>
            <person name="Emmerich C."/>
        </authorList>
    </citation>
    <scope>NUCLEOTIDE SEQUENCE</scope>
    <source>
        <strain evidence="2">ATCC30299</strain>
    </source>
</reference>
<dbReference type="GO" id="GO:0003676">
    <property type="term" value="F:nucleic acid binding"/>
    <property type="evidence" value="ECO:0007669"/>
    <property type="project" value="InterPro"/>
</dbReference>
<organism evidence="2 3">
    <name type="scientific">Blepharisma stoltei</name>
    <dbReference type="NCBI Taxonomy" id="1481888"/>
    <lineage>
        <taxon>Eukaryota</taxon>
        <taxon>Sar</taxon>
        <taxon>Alveolata</taxon>
        <taxon>Ciliophora</taxon>
        <taxon>Postciliodesmatophora</taxon>
        <taxon>Heterotrichea</taxon>
        <taxon>Heterotrichida</taxon>
        <taxon>Blepharismidae</taxon>
        <taxon>Blepharisma</taxon>
    </lineage>
</organism>
<evidence type="ECO:0000313" key="3">
    <source>
        <dbReference type="Proteomes" id="UP001162131"/>
    </source>
</evidence>
<name>A0AAU9K7I8_9CILI</name>
<keyword evidence="3" id="KW-1185">Reference proteome</keyword>
<protein>
    <recommendedName>
        <fullName evidence="1">Tc1-like transposase DDE domain-containing protein</fullName>
    </recommendedName>
</protein>
<evidence type="ECO:0000313" key="2">
    <source>
        <dbReference type="EMBL" id="CAG9334986.1"/>
    </source>
</evidence>
<proteinExistence type="predicted"/>
<dbReference type="EMBL" id="CAJZBQ010000060">
    <property type="protein sequence ID" value="CAG9334986.1"/>
    <property type="molecule type" value="Genomic_DNA"/>
</dbReference>
<dbReference type="Proteomes" id="UP001162131">
    <property type="component" value="Unassembled WGS sequence"/>
</dbReference>
<dbReference type="Gene3D" id="3.30.420.10">
    <property type="entry name" value="Ribonuclease H-like superfamily/Ribonuclease H"/>
    <property type="match status" value="1"/>
</dbReference>
<dbReference type="Pfam" id="PF13358">
    <property type="entry name" value="DDE_3"/>
    <property type="match status" value="1"/>
</dbReference>
<comment type="caution">
    <text evidence="2">The sequence shown here is derived from an EMBL/GenBank/DDBJ whole genome shotgun (WGS) entry which is preliminary data.</text>
</comment>
<feature type="domain" description="Tc1-like transposase DDE" evidence="1">
    <location>
        <begin position="9"/>
        <end position="96"/>
    </location>
</feature>
<dbReference type="InterPro" id="IPR036397">
    <property type="entry name" value="RNaseH_sf"/>
</dbReference>
<evidence type="ECO:0000259" key="1">
    <source>
        <dbReference type="Pfam" id="PF13358"/>
    </source>
</evidence>
<gene>
    <name evidence="2" type="ORF">BSTOLATCC_MIC62567</name>
</gene>
<accession>A0AAU9K7I8</accession>